<sequence length="19" mass="2223">MSHYRVTILSTCGWMSRGH</sequence>
<gene>
    <name evidence="1" type="ORF">E2C01_097774</name>
</gene>
<organism evidence="1 2">
    <name type="scientific">Portunus trituberculatus</name>
    <name type="common">Swimming crab</name>
    <name type="synonym">Neptunus trituberculatus</name>
    <dbReference type="NCBI Taxonomy" id="210409"/>
    <lineage>
        <taxon>Eukaryota</taxon>
        <taxon>Metazoa</taxon>
        <taxon>Ecdysozoa</taxon>
        <taxon>Arthropoda</taxon>
        <taxon>Crustacea</taxon>
        <taxon>Multicrustacea</taxon>
        <taxon>Malacostraca</taxon>
        <taxon>Eumalacostraca</taxon>
        <taxon>Eucarida</taxon>
        <taxon>Decapoda</taxon>
        <taxon>Pleocyemata</taxon>
        <taxon>Brachyura</taxon>
        <taxon>Eubrachyura</taxon>
        <taxon>Portunoidea</taxon>
        <taxon>Portunidae</taxon>
        <taxon>Portuninae</taxon>
        <taxon>Portunus</taxon>
    </lineage>
</organism>
<evidence type="ECO:0000313" key="1">
    <source>
        <dbReference type="EMBL" id="MPD02207.1"/>
    </source>
</evidence>
<comment type="caution">
    <text evidence="1">The sequence shown here is derived from an EMBL/GenBank/DDBJ whole genome shotgun (WGS) entry which is preliminary data.</text>
</comment>
<protein>
    <submittedName>
        <fullName evidence="1">Uncharacterized protein</fullName>
    </submittedName>
</protein>
<reference evidence="1 2" key="1">
    <citation type="submission" date="2019-05" db="EMBL/GenBank/DDBJ databases">
        <title>Another draft genome of Portunus trituberculatus and its Hox gene families provides insights of decapod evolution.</title>
        <authorList>
            <person name="Jeong J.-H."/>
            <person name="Song I."/>
            <person name="Kim S."/>
            <person name="Choi T."/>
            <person name="Kim D."/>
            <person name="Ryu S."/>
            <person name="Kim W."/>
        </authorList>
    </citation>
    <scope>NUCLEOTIDE SEQUENCE [LARGE SCALE GENOMIC DNA]</scope>
    <source>
        <tissue evidence="1">Muscle</tissue>
    </source>
</reference>
<dbReference type="Proteomes" id="UP000324222">
    <property type="component" value="Unassembled WGS sequence"/>
</dbReference>
<evidence type="ECO:0000313" key="2">
    <source>
        <dbReference type="Proteomes" id="UP000324222"/>
    </source>
</evidence>
<name>A0A5B7K6J0_PORTR</name>
<proteinExistence type="predicted"/>
<accession>A0A5B7K6J0</accession>
<keyword evidence="2" id="KW-1185">Reference proteome</keyword>
<dbReference type="EMBL" id="VSRR010130398">
    <property type="protein sequence ID" value="MPD02207.1"/>
    <property type="molecule type" value="Genomic_DNA"/>
</dbReference>
<dbReference type="AlphaFoldDB" id="A0A5B7K6J0"/>